<sequence length="287" mass="32338">MDDFIVRGEEKESILDNDRVIHDEAYAVVSEHNAAGVDETHSHHETRNERHDIHNGDEEHRESREKGSLRENIQSFTGVFASVAVTAVVAVAVAFSDKPVVNISSFDIGSNYVEYSADINNETGKNLVISVSSDSENYEKQVDTGMVTDMVKNLKPDKKYTFSIKAADGVKRTFLTKSFRTAKTEKEYEPKVSGIITERNSSDKNLYIRFEVSDIYSYYSGYKLILKDNGKVEGEIIIADIKKNTALSLERYPKPQYTVELIANSSMPSDRNKNINQKTVYSAIIKN</sequence>
<accession>A0A3R5QVB7</accession>
<keyword evidence="3" id="KW-1185">Reference proteome</keyword>
<feature type="compositionally biased region" description="Basic and acidic residues" evidence="1">
    <location>
        <begin position="38"/>
        <end position="68"/>
    </location>
</feature>
<protein>
    <submittedName>
        <fullName evidence="2">Uncharacterized protein</fullName>
    </submittedName>
</protein>
<name>A0A3R5QVB7_9CLOT</name>
<dbReference type="AlphaFoldDB" id="A0A3R5QVB7"/>
<gene>
    <name evidence="2" type="ORF">C1I91_18730</name>
</gene>
<reference evidence="2 3" key="1">
    <citation type="submission" date="2018-01" db="EMBL/GenBank/DDBJ databases">
        <title>Genome Sequencing and Assembly of Anaerobacter polyendosporus strain CT4.</title>
        <authorList>
            <person name="Tachaapaikoon C."/>
            <person name="Sutheeworapong S."/>
            <person name="Jenjaroenpun P."/>
            <person name="Wongsurawat T."/>
            <person name="Nookeaw I."/>
            <person name="Cheawchanlertfa P."/>
            <person name="Kosugi A."/>
            <person name="Cheevadhanarak S."/>
            <person name="Ratanakhanokchai K."/>
        </authorList>
    </citation>
    <scope>NUCLEOTIDE SEQUENCE [LARGE SCALE GENOMIC DNA]</scope>
    <source>
        <strain evidence="2 3">CT4</strain>
    </source>
</reference>
<feature type="region of interest" description="Disordered" evidence="1">
    <location>
        <begin position="34"/>
        <end position="68"/>
    </location>
</feature>
<dbReference type="KEGG" id="cmah:C1I91_18730"/>
<dbReference type="RefSeq" id="WP_128214238.1">
    <property type="nucleotide sequence ID" value="NZ_CP025746.1"/>
</dbReference>
<proteinExistence type="predicted"/>
<dbReference type="Proteomes" id="UP000286268">
    <property type="component" value="Chromosome"/>
</dbReference>
<organism evidence="2 3">
    <name type="scientific">Clostridium manihotivorum</name>
    <dbReference type="NCBI Taxonomy" id="2320868"/>
    <lineage>
        <taxon>Bacteria</taxon>
        <taxon>Bacillati</taxon>
        <taxon>Bacillota</taxon>
        <taxon>Clostridia</taxon>
        <taxon>Eubacteriales</taxon>
        <taxon>Clostridiaceae</taxon>
        <taxon>Clostridium</taxon>
    </lineage>
</organism>
<dbReference type="OrthoDB" id="9833933at2"/>
<evidence type="ECO:0000313" key="2">
    <source>
        <dbReference type="EMBL" id="QAA33518.1"/>
    </source>
</evidence>
<evidence type="ECO:0000313" key="3">
    <source>
        <dbReference type="Proteomes" id="UP000286268"/>
    </source>
</evidence>
<evidence type="ECO:0000256" key="1">
    <source>
        <dbReference type="SAM" id="MobiDB-lite"/>
    </source>
</evidence>
<dbReference type="EMBL" id="CP025746">
    <property type="protein sequence ID" value="QAA33518.1"/>
    <property type="molecule type" value="Genomic_DNA"/>
</dbReference>